<protein>
    <recommendedName>
        <fullName evidence="1">Tc1-like transposase DDE domain-containing protein</fullName>
    </recommendedName>
</protein>
<feature type="non-terminal residue" evidence="2">
    <location>
        <position position="71"/>
    </location>
</feature>
<dbReference type="AlphaFoldDB" id="A0A5C3NLP6"/>
<dbReference type="InParanoid" id="A0A5C3NLP6"/>
<dbReference type="Gene3D" id="3.30.420.10">
    <property type="entry name" value="Ribonuclease H-like superfamily/Ribonuclease H"/>
    <property type="match status" value="1"/>
</dbReference>
<dbReference type="EMBL" id="ML212551">
    <property type="protein sequence ID" value="TFK78416.1"/>
    <property type="molecule type" value="Genomic_DNA"/>
</dbReference>
<dbReference type="STRING" id="1314778.A0A5C3NLP6"/>
<feature type="non-terminal residue" evidence="2">
    <location>
        <position position="1"/>
    </location>
</feature>
<name>A0A5C3NLP6_9APHY</name>
<feature type="domain" description="Tc1-like transposase DDE" evidence="1">
    <location>
        <begin position="1"/>
        <end position="29"/>
    </location>
</feature>
<dbReference type="GO" id="GO:0003676">
    <property type="term" value="F:nucleic acid binding"/>
    <property type="evidence" value="ECO:0007669"/>
    <property type="project" value="InterPro"/>
</dbReference>
<reference evidence="2 3" key="1">
    <citation type="journal article" date="2019" name="Nat. Ecol. Evol.">
        <title>Megaphylogeny resolves global patterns of mushroom evolution.</title>
        <authorList>
            <person name="Varga T."/>
            <person name="Krizsan K."/>
            <person name="Foldi C."/>
            <person name="Dima B."/>
            <person name="Sanchez-Garcia M."/>
            <person name="Sanchez-Ramirez S."/>
            <person name="Szollosi G.J."/>
            <person name="Szarkandi J.G."/>
            <person name="Papp V."/>
            <person name="Albert L."/>
            <person name="Andreopoulos W."/>
            <person name="Angelini C."/>
            <person name="Antonin V."/>
            <person name="Barry K.W."/>
            <person name="Bougher N.L."/>
            <person name="Buchanan P."/>
            <person name="Buyck B."/>
            <person name="Bense V."/>
            <person name="Catcheside P."/>
            <person name="Chovatia M."/>
            <person name="Cooper J."/>
            <person name="Damon W."/>
            <person name="Desjardin D."/>
            <person name="Finy P."/>
            <person name="Geml J."/>
            <person name="Haridas S."/>
            <person name="Hughes K."/>
            <person name="Justo A."/>
            <person name="Karasinski D."/>
            <person name="Kautmanova I."/>
            <person name="Kiss B."/>
            <person name="Kocsube S."/>
            <person name="Kotiranta H."/>
            <person name="LaButti K.M."/>
            <person name="Lechner B.E."/>
            <person name="Liimatainen K."/>
            <person name="Lipzen A."/>
            <person name="Lukacs Z."/>
            <person name="Mihaltcheva S."/>
            <person name="Morgado L.N."/>
            <person name="Niskanen T."/>
            <person name="Noordeloos M.E."/>
            <person name="Ohm R.A."/>
            <person name="Ortiz-Santana B."/>
            <person name="Ovrebo C."/>
            <person name="Racz N."/>
            <person name="Riley R."/>
            <person name="Savchenko A."/>
            <person name="Shiryaev A."/>
            <person name="Soop K."/>
            <person name="Spirin V."/>
            <person name="Szebenyi C."/>
            <person name="Tomsovsky M."/>
            <person name="Tulloss R.E."/>
            <person name="Uehling J."/>
            <person name="Grigoriev I.V."/>
            <person name="Vagvolgyi C."/>
            <person name="Papp T."/>
            <person name="Martin F.M."/>
            <person name="Miettinen O."/>
            <person name="Hibbett D.S."/>
            <person name="Nagy L.G."/>
        </authorList>
    </citation>
    <scope>NUCLEOTIDE SEQUENCE [LARGE SCALE GENOMIC DNA]</scope>
    <source>
        <strain evidence="2 3">HHB13444</strain>
    </source>
</reference>
<gene>
    <name evidence="2" type="ORF">K466DRAFT_462636</name>
</gene>
<dbReference type="Pfam" id="PF13358">
    <property type="entry name" value="DDE_3"/>
    <property type="match status" value="1"/>
</dbReference>
<evidence type="ECO:0000259" key="1">
    <source>
        <dbReference type="Pfam" id="PF13358"/>
    </source>
</evidence>
<proteinExistence type="predicted"/>
<sequence>LVYLPQYSPDLNPIEEGFSAMKAWIRAHHHHVLAEFMGDPGCDPYSLLFRAVHESMTPDNIRGWFYGCGYV</sequence>
<dbReference type="InterPro" id="IPR036397">
    <property type="entry name" value="RNaseH_sf"/>
</dbReference>
<dbReference type="InterPro" id="IPR038717">
    <property type="entry name" value="Tc1-like_DDE_dom"/>
</dbReference>
<evidence type="ECO:0000313" key="3">
    <source>
        <dbReference type="Proteomes" id="UP000308197"/>
    </source>
</evidence>
<evidence type="ECO:0000313" key="2">
    <source>
        <dbReference type="EMBL" id="TFK78416.1"/>
    </source>
</evidence>
<dbReference type="Proteomes" id="UP000308197">
    <property type="component" value="Unassembled WGS sequence"/>
</dbReference>
<organism evidence="2 3">
    <name type="scientific">Polyporus arcularius HHB13444</name>
    <dbReference type="NCBI Taxonomy" id="1314778"/>
    <lineage>
        <taxon>Eukaryota</taxon>
        <taxon>Fungi</taxon>
        <taxon>Dikarya</taxon>
        <taxon>Basidiomycota</taxon>
        <taxon>Agaricomycotina</taxon>
        <taxon>Agaricomycetes</taxon>
        <taxon>Polyporales</taxon>
        <taxon>Polyporaceae</taxon>
        <taxon>Polyporus</taxon>
    </lineage>
</organism>
<accession>A0A5C3NLP6</accession>
<keyword evidence="3" id="KW-1185">Reference proteome</keyword>